<dbReference type="Proteomes" id="UP000298111">
    <property type="component" value="Unassembled WGS sequence"/>
</dbReference>
<gene>
    <name evidence="1" type="ORF">D8771_31795</name>
</gene>
<protein>
    <submittedName>
        <fullName evidence="1">Uncharacterized protein</fullName>
    </submittedName>
</protein>
<reference evidence="1 2" key="1">
    <citation type="submission" date="2018-10" db="EMBL/GenBank/DDBJ databases">
        <title>Isolation of pseudouridimycin from Streptomyces albus DSM 40763.</title>
        <authorList>
            <person name="Rosenqvist P."/>
            <person name="Metsae-Ketelae M."/>
            <person name="Virta P."/>
        </authorList>
    </citation>
    <scope>NUCLEOTIDE SEQUENCE [LARGE SCALE GENOMIC DNA]</scope>
    <source>
        <strain evidence="1 2">DSM 40763</strain>
    </source>
</reference>
<dbReference type="AlphaFoldDB" id="A0A6C1C6M7"/>
<evidence type="ECO:0000313" key="1">
    <source>
        <dbReference type="EMBL" id="TGG75603.1"/>
    </source>
</evidence>
<dbReference type="RefSeq" id="WP_016469476.1">
    <property type="nucleotide sequence ID" value="NZ_BBQG01000019.1"/>
</dbReference>
<proteinExistence type="predicted"/>
<dbReference type="GeneID" id="75181637"/>
<evidence type="ECO:0000313" key="2">
    <source>
        <dbReference type="Proteomes" id="UP000298111"/>
    </source>
</evidence>
<comment type="caution">
    <text evidence="1">The sequence shown here is derived from an EMBL/GenBank/DDBJ whole genome shotgun (WGS) entry which is preliminary data.</text>
</comment>
<dbReference type="EMBL" id="RCIY01000114">
    <property type="protein sequence ID" value="TGG75603.1"/>
    <property type="molecule type" value="Genomic_DNA"/>
</dbReference>
<name>A0A6C1C6M7_9ACTN</name>
<accession>A0A6C1C6M7</accession>
<sequence>MTNPAPLPAGPWRIHPFHGLEGVVPGSLPFGARRDVLARRLTTAYGDRLGERSTFRKSATSLGLCDAYHSLDLILHHDAHQRLAYLELFASAPVEFDGVGLLDRPYGDVLDALRARGWESRETDAGHEIPAAGFNLTARPEGDEAPVYCVGVQPDDRADMPPPRMTGGVHLPGITAHRLLPFEGTETVRLGQDRRSLRARLGATLVCGPDGHGAGTDRYFDHGLELTFDSDDRLVTLAIGYTGHKGTATLAGVQLLDRPYAQVAADLARAGIRVVRGELSAELPDHGVRLHMQAPTNPELPVVAVVYGAPTDEDTPADEDVPASR</sequence>
<organism evidence="1 2">
    <name type="scientific">Streptomyces albus</name>
    <dbReference type="NCBI Taxonomy" id="1888"/>
    <lineage>
        <taxon>Bacteria</taxon>
        <taxon>Bacillati</taxon>
        <taxon>Actinomycetota</taxon>
        <taxon>Actinomycetes</taxon>
        <taxon>Kitasatosporales</taxon>
        <taxon>Streptomycetaceae</taxon>
        <taxon>Streptomyces</taxon>
    </lineage>
</organism>